<proteinExistence type="predicted"/>
<dbReference type="InterPro" id="IPR004360">
    <property type="entry name" value="Glyas_Fos-R_dOase_dom"/>
</dbReference>
<keyword evidence="4" id="KW-1185">Reference proteome</keyword>
<dbReference type="InterPro" id="IPR029068">
    <property type="entry name" value="Glyas_Bleomycin-R_OHBP_Dase"/>
</dbReference>
<keyword evidence="1" id="KW-0479">Metal-binding</keyword>
<dbReference type="InterPro" id="IPR037523">
    <property type="entry name" value="VOC_core"/>
</dbReference>
<dbReference type="PROSITE" id="PS51819">
    <property type="entry name" value="VOC"/>
    <property type="match status" value="2"/>
</dbReference>
<dbReference type="RefSeq" id="WP_279241810.1">
    <property type="nucleotide sequence ID" value="NZ_CP036501.1"/>
</dbReference>
<dbReference type="Gene3D" id="3.10.180.10">
    <property type="entry name" value="2,3-Dihydroxybiphenyl 1,2-Dioxygenase, domain 1"/>
    <property type="match status" value="2"/>
</dbReference>
<accession>A0ABY6Q8S8</accession>
<dbReference type="Pfam" id="PF00903">
    <property type="entry name" value="Glyoxalase"/>
    <property type="match status" value="2"/>
</dbReference>
<evidence type="ECO:0000256" key="1">
    <source>
        <dbReference type="ARBA" id="ARBA00022723"/>
    </source>
</evidence>
<dbReference type="PANTHER" id="PTHR43048:SF5">
    <property type="entry name" value="BLR5325 PROTEIN"/>
    <property type="match status" value="1"/>
</dbReference>
<sequence>MSSGQSELSTSSVIGIHHVGMSVSDLKASVEFYSEALGVDLHSTPETMQIEDGSLGFSTPSSSAVLAFPNGYLKLSEYDRSDLPPSAVLPVKGPGITHVCYQSPTSQDIYQRLMDGGATSVSRGEQPVHLLGQGVYYAYARDHDGIMYETEHLDHTPFEGPIWFSHAALVSPDLDRLVEFYSLLFDAKPNRRTDRASGPRFDEVAGYDNVMIRAAWFDIGNMILEMWQFVNPVTPEPQRTAAIEDLGYNKVAFEVSDLQKEYERLTGLGVAFLSSPAMSVDGWEVCLRDPDGNLISLIQPKTQDDFSVSHLKQKTW</sequence>
<feature type="domain" description="VOC" evidence="2">
    <location>
        <begin position="15"/>
        <end position="153"/>
    </location>
</feature>
<evidence type="ECO:0000259" key="2">
    <source>
        <dbReference type="PROSITE" id="PS51819"/>
    </source>
</evidence>
<gene>
    <name evidence="3" type="ORF">E0F26_11520</name>
</gene>
<organism evidence="3 4">
    <name type="scientific">Candidatus Paraluminiphilus aquimaris</name>
    <dbReference type="NCBI Taxonomy" id="2518994"/>
    <lineage>
        <taxon>Bacteria</taxon>
        <taxon>Pseudomonadati</taxon>
        <taxon>Pseudomonadota</taxon>
        <taxon>Gammaproteobacteria</taxon>
        <taxon>Cellvibrionales</taxon>
        <taxon>Halieaceae</taxon>
        <taxon>Candidatus Paraluminiphilus</taxon>
    </lineage>
</organism>
<protein>
    <recommendedName>
        <fullName evidence="2">VOC domain-containing protein</fullName>
    </recommendedName>
</protein>
<evidence type="ECO:0000313" key="3">
    <source>
        <dbReference type="EMBL" id="UZP75325.1"/>
    </source>
</evidence>
<dbReference type="PANTHER" id="PTHR43048">
    <property type="entry name" value="METHYLMALONYL-COA EPIMERASE"/>
    <property type="match status" value="1"/>
</dbReference>
<dbReference type="InterPro" id="IPR051785">
    <property type="entry name" value="MMCE/EMCE_epimerase"/>
</dbReference>
<reference evidence="3 4" key="1">
    <citation type="submission" date="2019-02" db="EMBL/GenBank/DDBJ databases">
        <title>Halieaceae_genomes.</title>
        <authorList>
            <person name="Li S.-H."/>
        </authorList>
    </citation>
    <scope>NUCLEOTIDE SEQUENCE [LARGE SCALE GENOMIC DNA]</scope>
    <source>
        <strain evidence="3 4">JH123</strain>
    </source>
</reference>
<name>A0ABY6Q8S8_9GAMM</name>
<feature type="domain" description="VOC" evidence="2">
    <location>
        <begin position="163"/>
        <end position="300"/>
    </location>
</feature>
<dbReference type="SUPFAM" id="SSF54593">
    <property type="entry name" value="Glyoxalase/Bleomycin resistance protein/Dihydroxybiphenyl dioxygenase"/>
    <property type="match status" value="2"/>
</dbReference>
<dbReference type="Proteomes" id="UP001317963">
    <property type="component" value="Chromosome"/>
</dbReference>
<evidence type="ECO:0000313" key="4">
    <source>
        <dbReference type="Proteomes" id="UP001317963"/>
    </source>
</evidence>
<dbReference type="EMBL" id="CP036501">
    <property type="protein sequence ID" value="UZP75325.1"/>
    <property type="molecule type" value="Genomic_DNA"/>
</dbReference>
<dbReference type="CDD" id="cd06587">
    <property type="entry name" value="VOC"/>
    <property type="match status" value="1"/>
</dbReference>